<evidence type="ECO:0000256" key="1">
    <source>
        <dbReference type="SAM" id="Phobius"/>
    </source>
</evidence>
<comment type="caution">
    <text evidence="2">The sequence shown here is derived from an EMBL/GenBank/DDBJ whole genome shotgun (WGS) entry which is preliminary data.</text>
</comment>
<protein>
    <submittedName>
        <fullName evidence="2">Uncharacterized protein</fullName>
    </submittedName>
</protein>
<gene>
    <name evidence="2" type="ORF">QYF49_24725</name>
</gene>
<dbReference type="EMBL" id="JAUHLN010000011">
    <property type="protein sequence ID" value="MDN4076140.1"/>
    <property type="molecule type" value="Genomic_DNA"/>
</dbReference>
<organism evidence="2 3">
    <name type="scientific">Fictibacillus terranigra</name>
    <dbReference type="NCBI Taxonomy" id="3058424"/>
    <lineage>
        <taxon>Bacteria</taxon>
        <taxon>Bacillati</taxon>
        <taxon>Bacillota</taxon>
        <taxon>Bacilli</taxon>
        <taxon>Bacillales</taxon>
        <taxon>Fictibacillaceae</taxon>
        <taxon>Fictibacillus</taxon>
    </lineage>
</organism>
<sequence length="58" mass="6926">MNPGFWIWIALGLIAFYYVVRYVSVAKRTEIVLESPSVSRQYRSTHASRVIEEEEWQY</sequence>
<name>A0ABT8EDY4_9BACL</name>
<reference evidence="2" key="1">
    <citation type="submission" date="2023-06" db="EMBL/GenBank/DDBJ databases">
        <title>Draft Genome Sequences of Representative Paenibacillus Polymyxa, Bacillus cereus, Fictibacillus sp., and Brevibacillus agri Strains Isolated from Amazonian Dark Earth.</title>
        <authorList>
            <person name="Pellegrinetti T.A."/>
            <person name="Cunha I.C.M."/>
            <person name="Chaves M.G."/>
            <person name="Freitas A.S."/>
            <person name="Silva A.V.R."/>
            <person name="Tsai S.M."/>
            <person name="Mendes L.W."/>
        </authorList>
    </citation>
    <scope>NUCLEOTIDE SEQUENCE</scope>
    <source>
        <strain evidence="2">CENA-BCM004</strain>
    </source>
</reference>
<keyword evidence="1" id="KW-0812">Transmembrane</keyword>
<keyword evidence="1" id="KW-1133">Transmembrane helix</keyword>
<keyword evidence="3" id="KW-1185">Reference proteome</keyword>
<dbReference type="RefSeq" id="WP_290402244.1">
    <property type="nucleotide sequence ID" value="NZ_JAUHLN010000011.1"/>
</dbReference>
<proteinExistence type="predicted"/>
<feature type="transmembrane region" description="Helical" evidence="1">
    <location>
        <begin position="6"/>
        <end position="23"/>
    </location>
</feature>
<accession>A0ABT8EDY4</accession>
<evidence type="ECO:0000313" key="3">
    <source>
        <dbReference type="Proteomes" id="UP001168694"/>
    </source>
</evidence>
<evidence type="ECO:0000313" key="2">
    <source>
        <dbReference type="EMBL" id="MDN4076140.1"/>
    </source>
</evidence>
<dbReference type="Proteomes" id="UP001168694">
    <property type="component" value="Unassembled WGS sequence"/>
</dbReference>
<keyword evidence="1" id="KW-0472">Membrane</keyword>